<evidence type="ECO:0000313" key="3">
    <source>
        <dbReference type="Proteomes" id="UP000744769"/>
    </source>
</evidence>
<gene>
    <name evidence="2" type="ORF">G9U51_12895</name>
</gene>
<proteinExistence type="predicted"/>
<reference evidence="2" key="1">
    <citation type="submission" date="2020-03" db="EMBL/GenBank/DDBJ databases">
        <title>Draft sequencing of Calidifontibacter sp. DB0510.</title>
        <authorList>
            <person name="Kim D.-U."/>
        </authorList>
    </citation>
    <scope>NUCLEOTIDE SEQUENCE</scope>
    <source>
        <strain evidence="2">DB0510</strain>
    </source>
</reference>
<dbReference type="AlphaFoldDB" id="A0A967B2A9"/>
<feature type="signal peptide" evidence="1">
    <location>
        <begin position="1"/>
        <end position="18"/>
    </location>
</feature>
<dbReference type="Proteomes" id="UP000744769">
    <property type="component" value="Unassembled WGS sequence"/>
</dbReference>
<comment type="caution">
    <text evidence="2">The sequence shown here is derived from an EMBL/GenBank/DDBJ whole genome shotgun (WGS) entry which is preliminary data.</text>
</comment>
<organism evidence="2 3">
    <name type="scientific">Metallococcus carri</name>
    <dbReference type="NCBI Taxonomy" id="1656884"/>
    <lineage>
        <taxon>Bacteria</taxon>
        <taxon>Bacillati</taxon>
        <taxon>Actinomycetota</taxon>
        <taxon>Actinomycetes</taxon>
        <taxon>Micrococcales</taxon>
        <taxon>Dermacoccaceae</taxon>
        <taxon>Metallococcus</taxon>
    </lineage>
</organism>
<dbReference type="GO" id="GO:0043448">
    <property type="term" value="P:alkane catabolic process"/>
    <property type="evidence" value="ECO:0007669"/>
    <property type="project" value="TreeGrafter"/>
</dbReference>
<keyword evidence="3" id="KW-1185">Reference proteome</keyword>
<sequence length="162" mass="15643">MRAMKATAAGVLMMGALAACGGNDAGSAATTTGTASGGAATLCTSSTALGTVVVDGSGRTVYVFDKDANGTTTSACTGACVSLWPAVTTSGQPTVSGVSGTVGTIKTADGKQQVTLNGRPLYYYAKDTSAGATAGQGVKGVWWVLNAAGAKVTATPSASGAY</sequence>
<keyword evidence="1" id="KW-0732">Signal</keyword>
<dbReference type="PANTHER" id="PTHR39335">
    <property type="entry name" value="BLL4220 PROTEIN"/>
    <property type="match status" value="1"/>
</dbReference>
<dbReference type="EMBL" id="JAAOIV010000009">
    <property type="protein sequence ID" value="NHN56679.1"/>
    <property type="molecule type" value="Genomic_DNA"/>
</dbReference>
<feature type="chain" id="PRO_5038558914" description="Lipoprotein with Yx(FWY)xxD motif" evidence="1">
    <location>
        <begin position="19"/>
        <end position="162"/>
    </location>
</feature>
<dbReference type="RefSeq" id="WP_166197340.1">
    <property type="nucleotide sequence ID" value="NZ_JAAOIV010000009.1"/>
</dbReference>
<evidence type="ECO:0000313" key="2">
    <source>
        <dbReference type="EMBL" id="NHN56679.1"/>
    </source>
</evidence>
<evidence type="ECO:0008006" key="4">
    <source>
        <dbReference type="Google" id="ProtNLM"/>
    </source>
</evidence>
<evidence type="ECO:0000256" key="1">
    <source>
        <dbReference type="SAM" id="SignalP"/>
    </source>
</evidence>
<protein>
    <recommendedName>
        <fullName evidence="4">Lipoprotein with Yx(FWY)xxD motif</fullName>
    </recommendedName>
</protein>
<dbReference type="InterPro" id="IPR005297">
    <property type="entry name" value="Lipoprotein_repeat"/>
</dbReference>
<accession>A0A967B2A9</accession>
<dbReference type="PROSITE" id="PS51257">
    <property type="entry name" value="PROKAR_LIPOPROTEIN"/>
    <property type="match status" value="1"/>
</dbReference>
<name>A0A967B2A9_9MICO</name>
<dbReference type="Pfam" id="PF03640">
    <property type="entry name" value="Lipoprotein_15"/>
    <property type="match status" value="2"/>
</dbReference>
<dbReference type="PANTHER" id="PTHR39335:SF1">
    <property type="entry name" value="BLL4220 PROTEIN"/>
    <property type="match status" value="1"/>
</dbReference>